<organism evidence="3 4">
    <name type="scientific">Tanacetum coccineum</name>
    <dbReference type="NCBI Taxonomy" id="301880"/>
    <lineage>
        <taxon>Eukaryota</taxon>
        <taxon>Viridiplantae</taxon>
        <taxon>Streptophyta</taxon>
        <taxon>Embryophyta</taxon>
        <taxon>Tracheophyta</taxon>
        <taxon>Spermatophyta</taxon>
        <taxon>Magnoliopsida</taxon>
        <taxon>eudicotyledons</taxon>
        <taxon>Gunneridae</taxon>
        <taxon>Pentapetalae</taxon>
        <taxon>asterids</taxon>
        <taxon>campanulids</taxon>
        <taxon>Asterales</taxon>
        <taxon>Asteraceae</taxon>
        <taxon>Asteroideae</taxon>
        <taxon>Anthemideae</taxon>
        <taxon>Anthemidinae</taxon>
        <taxon>Tanacetum</taxon>
    </lineage>
</organism>
<proteinExistence type="predicted"/>
<feature type="region of interest" description="Disordered" evidence="1">
    <location>
        <begin position="153"/>
        <end position="177"/>
    </location>
</feature>
<gene>
    <name evidence="3" type="ORF">Tco_1030048</name>
</gene>
<reference evidence="3" key="1">
    <citation type="journal article" date="2022" name="Int. J. Mol. Sci.">
        <title>Draft Genome of Tanacetum Coccineum: Genomic Comparison of Closely Related Tanacetum-Family Plants.</title>
        <authorList>
            <person name="Yamashiro T."/>
            <person name="Shiraishi A."/>
            <person name="Nakayama K."/>
            <person name="Satake H."/>
        </authorList>
    </citation>
    <scope>NUCLEOTIDE SEQUENCE</scope>
</reference>
<feature type="non-terminal residue" evidence="3">
    <location>
        <position position="1"/>
    </location>
</feature>
<keyword evidence="2" id="KW-1133">Transmembrane helix</keyword>
<dbReference type="EMBL" id="BQNB010018108">
    <property type="protein sequence ID" value="GJT70762.1"/>
    <property type="molecule type" value="Genomic_DNA"/>
</dbReference>
<sequence>LVKAISLLMAVEGRIFKSVFILSKTAYQFLKNQYRVFAIKPQYGIFSLLNTAYYSIWPVSVFIVGLLQEMVDRDMTMEEYDQYETEQALGNGKVFHWETATYSKIRCVEDINDRKFFETKFPAIVYDDALSFKSSFSSKPTLSEAKHLGMDIKEMDKNKGKADKTEHKNEKSARLRV</sequence>
<evidence type="ECO:0000256" key="2">
    <source>
        <dbReference type="SAM" id="Phobius"/>
    </source>
</evidence>
<name>A0ABQ5G7E4_9ASTR</name>
<dbReference type="Proteomes" id="UP001151760">
    <property type="component" value="Unassembled WGS sequence"/>
</dbReference>
<accession>A0ABQ5G7E4</accession>
<feature type="transmembrane region" description="Helical" evidence="2">
    <location>
        <begin position="43"/>
        <end position="67"/>
    </location>
</feature>
<comment type="caution">
    <text evidence="3">The sequence shown here is derived from an EMBL/GenBank/DDBJ whole genome shotgun (WGS) entry which is preliminary data.</text>
</comment>
<keyword evidence="2" id="KW-0812">Transmembrane</keyword>
<evidence type="ECO:0000313" key="4">
    <source>
        <dbReference type="Proteomes" id="UP001151760"/>
    </source>
</evidence>
<evidence type="ECO:0000313" key="3">
    <source>
        <dbReference type="EMBL" id="GJT70762.1"/>
    </source>
</evidence>
<reference evidence="3" key="2">
    <citation type="submission" date="2022-01" db="EMBL/GenBank/DDBJ databases">
        <authorList>
            <person name="Yamashiro T."/>
            <person name="Shiraishi A."/>
            <person name="Satake H."/>
            <person name="Nakayama K."/>
        </authorList>
    </citation>
    <scope>NUCLEOTIDE SEQUENCE</scope>
</reference>
<protein>
    <submittedName>
        <fullName evidence="3">Uncharacterized protein</fullName>
    </submittedName>
</protein>
<keyword evidence="2" id="KW-0472">Membrane</keyword>
<evidence type="ECO:0000256" key="1">
    <source>
        <dbReference type="SAM" id="MobiDB-lite"/>
    </source>
</evidence>
<keyword evidence="4" id="KW-1185">Reference proteome</keyword>